<feature type="binding site" evidence="1">
    <location>
        <position position="41"/>
    </location>
    <ligand>
        <name>S-adenosyl-L-methionine</name>
        <dbReference type="ChEBI" id="CHEBI:59789"/>
    </ligand>
</feature>
<dbReference type="SUPFAM" id="SSF53335">
    <property type="entry name" value="S-adenosyl-L-methionine-dependent methyltransferases"/>
    <property type="match status" value="1"/>
</dbReference>
<dbReference type="OrthoDB" id="9791274at2"/>
<keyword evidence="3" id="KW-1185">Reference proteome</keyword>
<comment type="function">
    <text evidence="1">Specifically methylates the adenine in position 2030 of 23S rRNA.</text>
</comment>
<name>A0A0H1RDS4_9HYPH</name>
<dbReference type="GO" id="GO:0005829">
    <property type="term" value="C:cytosol"/>
    <property type="evidence" value="ECO:0007669"/>
    <property type="project" value="TreeGrafter"/>
</dbReference>
<organism evidence="2 3">
    <name type="scientific">Microvirga vignae</name>
    <dbReference type="NCBI Taxonomy" id="1225564"/>
    <lineage>
        <taxon>Bacteria</taxon>
        <taxon>Pseudomonadati</taxon>
        <taxon>Pseudomonadota</taxon>
        <taxon>Alphaproteobacteria</taxon>
        <taxon>Hyphomicrobiales</taxon>
        <taxon>Methylobacteriaceae</taxon>
        <taxon>Microvirga</taxon>
    </lineage>
</organism>
<dbReference type="EMBL" id="LCYG01000021">
    <property type="protein sequence ID" value="KLK93325.1"/>
    <property type="molecule type" value="Genomic_DNA"/>
</dbReference>
<protein>
    <recommendedName>
        <fullName evidence="1">Ribosomal RNA large subunit methyltransferase J</fullName>
        <ecNumber evidence="1">2.1.1.266</ecNumber>
    </recommendedName>
    <alternativeName>
        <fullName evidence="1">23S rRNA (adenine(2030)-N6)-methyltransferase</fullName>
    </alternativeName>
    <alternativeName>
        <fullName evidence="1">23S rRNA m6A2030 methyltransferase</fullName>
    </alternativeName>
</protein>
<dbReference type="PATRIC" id="fig|1225564.3.peg.2665"/>
<feature type="binding site" evidence="1">
    <location>
        <begin position="144"/>
        <end position="145"/>
    </location>
    <ligand>
        <name>S-adenosyl-L-methionine</name>
        <dbReference type="ChEBI" id="CHEBI:59789"/>
    </ligand>
</feature>
<keyword evidence="1" id="KW-0694">RNA-binding</keyword>
<evidence type="ECO:0000256" key="1">
    <source>
        <dbReference type="HAMAP-Rule" id="MF_00934"/>
    </source>
</evidence>
<dbReference type="InterPro" id="IPR029063">
    <property type="entry name" value="SAM-dependent_MTases_sf"/>
</dbReference>
<sequence length="282" mass="31540">MNYRHAFHAGNFADVMKHVLVVRILAYLQRKETPLRVIDTHAGIGLYDLTADEAERTGEWVEGIGRLDEPFAPEVETILAPYRKVVADVRTRHGDTIYPGSPGIVRELLRRQDRGVFVELHPADYAVLNEAFNAVSNLKVMHLDGWTALHALIPPKEKRGLVLIDPPYEKTGELERLGTELLAALKKWPTGVYAGWYPIKDVAPVDAVAQRLHEQSPRPGLRLELYVDDPRDPSRLNGSGLFVLNPPWSLKDEAETLLPALAERLSRSGYGAYRCEAFGPPA</sequence>
<keyword evidence="1" id="KW-0949">S-adenosyl-L-methionine</keyword>
<keyword evidence="1" id="KW-0808">Transferase</keyword>
<comment type="similarity">
    <text evidence="1">Belongs to the RlmJ family.</text>
</comment>
<dbReference type="PANTHER" id="PTHR37426">
    <property type="entry name" value="RIBOSOMAL RNA LARGE SUBUNIT METHYLTRANSFERASE J"/>
    <property type="match status" value="1"/>
</dbReference>
<feature type="active site" description="Proton acceptor" evidence="1">
    <location>
        <position position="165"/>
    </location>
</feature>
<dbReference type="Gene3D" id="3.40.50.150">
    <property type="entry name" value="Vaccinia Virus protein VP39"/>
    <property type="match status" value="1"/>
</dbReference>
<dbReference type="RefSeq" id="WP_047188873.1">
    <property type="nucleotide sequence ID" value="NZ_LCYG01000021.1"/>
</dbReference>
<dbReference type="Pfam" id="PF04378">
    <property type="entry name" value="RsmJ"/>
    <property type="match status" value="1"/>
</dbReference>
<feature type="site" description="Interaction with substrate rRNA" evidence="1">
    <location>
        <position position="3"/>
    </location>
</feature>
<keyword evidence="1" id="KW-0489">Methyltransferase</keyword>
<keyword evidence="1" id="KW-0698">rRNA processing</keyword>
<dbReference type="EC" id="2.1.1.266" evidence="1"/>
<accession>A0A0H1RDS4</accession>
<feature type="binding site" evidence="1">
    <location>
        <position position="18"/>
    </location>
    <ligand>
        <name>S-adenosyl-L-methionine</name>
        <dbReference type="ChEBI" id="CHEBI:59789"/>
    </ligand>
</feature>
<dbReference type="PANTHER" id="PTHR37426:SF1">
    <property type="entry name" value="RIBOSOMAL RNA LARGE SUBUNIT METHYLTRANSFERASE J"/>
    <property type="match status" value="1"/>
</dbReference>
<feature type="binding site" evidence="1">
    <location>
        <position position="165"/>
    </location>
    <ligand>
        <name>S-adenosyl-L-methionine</name>
        <dbReference type="ChEBI" id="CHEBI:59789"/>
    </ligand>
</feature>
<evidence type="ECO:0000313" key="3">
    <source>
        <dbReference type="Proteomes" id="UP000035489"/>
    </source>
</evidence>
<dbReference type="GO" id="GO:0070475">
    <property type="term" value="P:rRNA base methylation"/>
    <property type="evidence" value="ECO:0007669"/>
    <property type="project" value="UniProtKB-UniRule"/>
</dbReference>
<reference evidence="2 3" key="1">
    <citation type="submission" date="2015-05" db="EMBL/GenBank/DDBJ databases">
        <title>Draft genome sequence of Microvirga vignae strain BR3299, a novel nitrogen fixing bacteria isolated from Brazil semi-aired region.</title>
        <authorList>
            <person name="Zilli J.E."/>
            <person name="Passos S.R."/>
            <person name="Leite J."/>
            <person name="Baldani J.I."/>
            <person name="Xavier G.R."/>
            <person name="Rumjaneck N.G."/>
            <person name="Simoes-Araujo J.L."/>
        </authorList>
    </citation>
    <scope>NUCLEOTIDE SEQUENCE [LARGE SCALE GENOMIC DNA]</scope>
    <source>
        <strain evidence="2 3">BR3299</strain>
    </source>
</reference>
<dbReference type="AlphaFoldDB" id="A0A0H1RDS4"/>
<comment type="caution">
    <text evidence="2">The sequence shown here is derived from an EMBL/GenBank/DDBJ whole genome shotgun (WGS) entry which is preliminary data.</text>
</comment>
<dbReference type="STRING" id="1225564.AA309_10100"/>
<dbReference type="Proteomes" id="UP000035489">
    <property type="component" value="Unassembled WGS sequence"/>
</dbReference>
<feature type="binding site" evidence="1">
    <location>
        <position position="119"/>
    </location>
    <ligand>
        <name>S-adenosyl-L-methionine</name>
        <dbReference type="ChEBI" id="CHEBI:59789"/>
    </ligand>
</feature>
<dbReference type="GO" id="GO:0003723">
    <property type="term" value="F:RNA binding"/>
    <property type="evidence" value="ECO:0007669"/>
    <property type="project" value="UniProtKB-UniRule"/>
</dbReference>
<dbReference type="GO" id="GO:0036307">
    <property type="term" value="F:23S rRNA (adenine(2030)-N(6))-methyltransferase activity"/>
    <property type="evidence" value="ECO:0007669"/>
    <property type="project" value="UniProtKB-UniRule"/>
</dbReference>
<comment type="catalytic activity">
    <reaction evidence="1">
        <text>adenosine(2030) in 23S rRNA + S-adenosyl-L-methionine = N(6)-methyladenosine(2030) in 23S rRNA + S-adenosyl-L-homocysteine + H(+)</text>
        <dbReference type="Rhea" id="RHEA:43736"/>
        <dbReference type="Rhea" id="RHEA-COMP:10668"/>
        <dbReference type="Rhea" id="RHEA-COMP:10669"/>
        <dbReference type="ChEBI" id="CHEBI:15378"/>
        <dbReference type="ChEBI" id="CHEBI:57856"/>
        <dbReference type="ChEBI" id="CHEBI:59789"/>
        <dbReference type="ChEBI" id="CHEBI:74411"/>
        <dbReference type="ChEBI" id="CHEBI:74449"/>
        <dbReference type="EC" id="2.1.1.266"/>
    </reaction>
</comment>
<feature type="binding site" evidence="1">
    <location>
        <position position="101"/>
    </location>
    <ligand>
        <name>S-adenosyl-L-methionine</name>
        <dbReference type="ChEBI" id="CHEBI:59789"/>
    </ligand>
</feature>
<proteinExistence type="inferred from homology"/>
<comment type="subunit">
    <text evidence="1">Monomer.</text>
</comment>
<dbReference type="InterPro" id="IPR007473">
    <property type="entry name" value="RlmJ"/>
</dbReference>
<gene>
    <name evidence="1" type="primary">rlmJ</name>
    <name evidence="2" type="ORF">AA309_10100</name>
</gene>
<dbReference type="PROSITE" id="PS00092">
    <property type="entry name" value="N6_MTASE"/>
    <property type="match status" value="1"/>
</dbReference>
<dbReference type="InterPro" id="IPR002052">
    <property type="entry name" value="DNA_methylase_N6_adenine_CS"/>
</dbReference>
<evidence type="ECO:0000313" key="2">
    <source>
        <dbReference type="EMBL" id="KLK93325.1"/>
    </source>
</evidence>
<dbReference type="HAMAP" id="MF_00934">
    <property type="entry name" value="23SrRNA_methyltr_J"/>
    <property type="match status" value="1"/>
</dbReference>